<dbReference type="InterPro" id="IPR040265">
    <property type="entry name" value="CHUP1/IPGA1-like"/>
</dbReference>
<evidence type="ECO:0000256" key="2">
    <source>
        <dbReference type="SAM" id="Coils"/>
    </source>
</evidence>
<feature type="region of interest" description="Disordered" evidence="3">
    <location>
        <begin position="289"/>
        <end position="336"/>
    </location>
</feature>
<keyword evidence="1 2" id="KW-0175">Coiled coil</keyword>
<dbReference type="GO" id="GO:0072699">
    <property type="term" value="P:protein localization to cortical microtubule cytoskeleton"/>
    <property type="evidence" value="ECO:0007669"/>
    <property type="project" value="TreeGrafter"/>
</dbReference>
<dbReference type="AlphaFoldDB" id="A0A2P6P3F3"/>
<name>A0A2P6P3F3_ROSCH</name>
<gene>
    <name evidence="5" type="ORF">RchiOBHm_Chr7g0184451</name>
</gene>
<dbReference type="PANTHER" id="PTHR31342">
    <property type="entry name" value="PROTEIN CHUP1, CHLOROPLASTIC"/>
    <property type="match status" value="1"/>
</dbReference>
<dbReference type="STRING" id="74649.A0A2P6P3F3"/>
<keyword evidence="4" id="KW-1133">Transmembrane helix</keyword>
<comment type="caution">
    <text evidence="5">The sequence shown here is derived from an EMBL/GenBank/DDBJ whole genome shotgun (WGS) entry which is preliminary data.</text>
</comment>
<evidence type="ECO:0000256" key="3">
    <source>
        <dbReference type="SAM" id="MobiDB-lite"/>
    </source>
</evidence>
<feature type="coiled-coil region" evidence="2">
    <location>
        <begin position="21"/>
        <end position="113"/>
    </location>
</feature>
<feature type="coiled-coil region" evidence="2">
    <location>
        <begin position="207"/>
        <end position="241"/>
    </location>
</feature>
<keyword evidence="6" id="KW-1185">Reference proteome</keyword>
<feature type="transmembrane region" description="Helical" evidence="4">
    <location>
        <begin position="471"/>
        <end position="492"/>
    </location>
</feature>
<protein>
    <submittedName>
        <fullName evidence="5">Uncharacterized protein</fullName>
    </submittedName>
</protein>
<feature type="compositionally biased region" description="Polar residues" evidence="3">
    <location>
        <begin position="401"/>
        <end position="414"/>
    </location>
</feature>
<keyword evidence="4" id="KW-0812">Transmembrane</keyword>
<dbReference type="EMBL" id="PDCK01000045">
    <property type="protein sequence ID" value="PRQ16457.1"/>
    <property type="molecule type" value="Genomic_DNA"/>
</dbReference>
<accession>A0A2P6P3F3</accession>
<sequence>MEDEKKSEIIRSKELIRVNEIEVLHNLVREVQQRKLSLKRKLLELCELREERSFMSHLQRHLDDKSLEIEMLNATIASMRTERKDLHEDAKQCVLARKQLETARKVIAELQKKMNYCNESNMKVKGRLLIVEEQVSNLPRDIDEGSSVRDAIVEKKLKGVRDVELQILKMKRRNKELELGKRELAVKLVSAQDKITALSNITESESIAKIGEEISKLRHTNEDLSRQVERLQNNRLDMVQQLVYQRWLHTCLRLEIQSHNSSKISNPTYDSASPQTSTTTLSDEMFETTTVELDSSSSSSHRSSSTDKKSGFMHGIKRWGIRKSKDARSSEGNSFSKKGLVRRFSTSMVPEKASILRNKGDNAVKSRGRRVSFTDSVGSTVQSECVFDDHKEIEADERSDCNVNSTTNSPQNGNIEIKGETHDEPASSPEVTISCTTPHIIKEESSITQVNKTEIAMSSFGNQENKVDTNAVGLVAALFFILFVLVACSTFYSARPL</sequence>
<keyword evidence="4" id="KW-0472">Membrane</keyword>
<evidence type="ECO:0000313" key="5">
    <source>
        <dbReference type="EMBL" id="PRQ16457.1"/>
    </source>
</evidence>
<dbReference type="GO" id="GO:0055028">
    <property type="term" value="C:cortical microtubule"/>
    <property type="evidence" value="ECO:0007669"/>
    <property type="project" value="TreeGrafter"/>
</dbReference>
<proteinExistence type="predicted"/>
<dbReference type="Proteomes" id="UP000238479">
    <property type="component" value="Chromosome 7"/>
</dbReference>
<dbReference type="OMA" id="HKSHEKN"/>
<dbReference type="PANTHER" id="PTHR31342:SF35">
    <property type="entry name" value="PROTEIN CHUP1, CHLOROPLASTIC-LIKE"/>
    <property type="match status" value="1"/>
</dbReference>
<reference evidence="5 6" key="1">
    <citation type="journal article" date="2018" name="Nat. Genet.">
        <title>The Rosa genome provides new insights in the design of modern roses.</title>
        <authorList>
            <person name="Bendahmane M."/>
        </authorList>
    </citation>
    <scope>NUCLEOTIDE SEQUENCE [LARGE SCALE GENOMIC DNA]</scope>
    <source>
        <strain evidence="6">cv. Old Blush</strain>
    </source>
</reference>
<feature type="region of interest" description="Disordered" evidence="3">
    <location>
        <begin position="398"/>
        <end position="431"/>
    </location>
</feature>
<evidence type="ECO:0000313" key="6">
    <source>
        <dbReference type="Proteomes" id="UP000238479"/>
    </source>
</evidence>
<organism evidence="5 6">
    <name type="scientific">Rosa chinensis</name>
    <name type="common">China rose</name>
    <dbReference type="NCBI Taxonomy" id="74649"/>
    <lineage>
        <taxon>Eukaryota</taxon>
        <taxon>Viridiplantae</taxon>
        <taxon>Streptophyta</taxon>
        <taxon>Embryophyta</taxon>
        <taxon>Tracheophyta</taxon>
        <taxon>Spermatophyta</taxon>
        <taxon>Magnoliopsida</taxon>
        <taxon>eudicotyledons</taxon>
        <taxon>Gunneridae</taxon>
        <taxon>Pentapetalae</taxon>
        <taxon>rosids</taxon>
        <taxon>fabids</taxon>
        <taxon>Rosales</taxon>
        <taxon>Rosaceae</taxon>
        <taxon>Rosoideae</taxon>
        <taxon>Rosoideae incertae sedis</taxon>
        <taxon>Rosa</taxon>
    </lineage>
</organism>
<evidence type="ECO:0000256" key="1">
    <source>
        <dbReference type="ARBA" id="ARBA00023054"/>
    </source>
</evidence>
<evidence type="ECO:0000256" key="4">
    <source>
        <dbReference type="SAM" id="Phobius"/>
    </source>
</evidence>
<dbReference type="Gramene" id="PRQ16457">
    <property type="protein sequence ID" value="PRQ16457"/>
    <property type="gene ID" value="RchiOBHm_Chr7g0184451"/>
</dbReference>